<evidence type="ECO:0000256" key="1">
    <source>
        <dbReference type="ARBA" id="ARBA00022630"/>
    </source>
</evidence>
<dbReference type="RefSeq" id="WP_283445207.1">
    <property type="nucleotide sequence ID" value="NZ_FXUL01000030.1"/>
</dbReference>
<dbReference type="InterPro" id="IPR009075">
    <property type="entry name" value="AcylCo_DH/oxidase_C"/>
</dbReference>
<keyword evidence="6" id="KW-1185">Reference proteome</keyword>
<protein>
    <submittedName>
        <fullName evidence="5">Acyl-CoA dehydrogenase, C-terminal domain</fullName>
    </submittedName>
</protein>
<name>A0ABY1QTY5_9BURK</name>
<dbReference type="InterPro" id="IPR036250">
    <property type="entry name" value="AcylCo_DH-like_C"/>
</dbReference>
<comment type="caution">
    <text evidence="5">The sequence shown here is derived from an EMBL/GenBank/DDBJ whole genome shotgun (WGS) entry which is preliminary data.</text>
</comment>
<feature type="domain" description="Acyl-CoA dehydrogenase/oxidase C-terminal" evidence="4">
    <location>
        <begin position="166"/>
        <end position="289"/>
    </location>
</feature>
<evidence type="ECO:0000259" key="4">
    <source>
        <dbReference type="Pfam" id="PF00441"/>
    </source>
</evidence>
<dbReference type="Gene3D" id="1.20.140.10">
    <property type="entry name" value="Butyryl-CoA Dehydrogenase, subunit A, domain 3"/>
    <property type="match status" value="1"/>
</dbReference>
<keyword evidence="2" id="KW-0274">FAD</keyword>
<keyword evidence="3" id="KW-0560">Oxidoreductase</keyword>
<reference evidence="5 6" key="1">
    <citation type="submission" date="2017-05" db="EMBL/GenBank/DDBJ databases">
        <authorList>
            <person name="Varghese N."/>
            <person name="Submissions S."/>
        </authorList>
    </citation>
    <scope>NUCLEOTIDE SEQUENCE [LARGE SCALE GENOMIC DNA]</scope>
    <source>
        <strain evidence="5 6">DSM 26001</strain>
    </source>
</reference>
<keyword evidence="1" id="KW-0285">Flavoprotein</keyword>
<evidence type="ECO:0000256" key="3">
    <source>
        <dbReference type="ARBA" id="ARBA00023002"/>
    </source>
</evidence>
<proteinExistence type="predicted"/>
<evidence type="ECO:0000313" key="6">
    <source>
        <dbReference type="Proteomes" id="UP001158049"/>
    </source>
</evidence>
<organism evidence="5 6">
    <name type="scientific">Noviherbaspirillum suwonense</name>
    <dbReference type="NCBI Taxonomy" id="1224511"/>
    <lineage>
        <taxon>Bacteria</taxon>
        <taxon>Pseudomonadati</taxon>
        <taxon>Pseudomonadota</taxon>
        <taxon>Betaproteobacteria</taxon>
        <taxon>Burkholderiales</taxon>
        <taxon>Oxalobacteraceae</taxon>
        <taxon>Noviherbaspirillum</taxon>
    </lineage>
</organism>
<accession>A0ABY1QTY5</accession>
<sequence>MFLQAIEDILKDRCTPAAVRAIEAGGSTAALWQALQGAGLPLTELFPILSSFGRYTVPVPVAQTIVSRALLGPRFAMPSGMITVAGRLRRETDGAIVCSLTPYGRMADFVLARDGDALLLLSAVSSRREATGVHGSLASTLSWHDESAATRVSGAAGQMLPAFAAALHAALLSVAMIRVLEMTLQYCNGRVQFGKTLGKFQTVQHQLSVMAEHVAAASIAAEAAFLSDAAAPSLLAAAMAKSRTSEAAVLVASIAHALHGAIGIAEEHDLQLLTRRLHEWRIAHGSEAYWNVLIGNSVLAADASIVDFVRSVRRANGPAGPAITPPTCLAVRSLLPG</sequence>
<dbReference type="PANTHER" id="PTHR43884">
    <property type="entry name" value="ACYL-COA DEHYDROGENASE"/>
    <property type="match status" value="1"/>
</dbReference>
<dbReference type="Proteomes" id="UP001158049">
    <property type="component" value="Unassembled WGS sequence"/>
</dbReference>
<gene>
    <name evidence="5" type="ORF">SAMN06295970_13040</name>
</gene>
<evidence type="ECO:0000256" key="2">
    <source>
        <dbReference type="ARBA" id="ARBA00022827"/>
    </source>
</evidence>
<dbReference type="PANTHER" id="PTHR43884:SF20">
    <property type="entry name" value="ACYL-COA DEHYDROGENASE FADE28"/>
    <property type="match status" value="1"/>
</dbReference>
<evidence type="ECO:0000313" key="5">
    <source>
        <dbReference type="EMBL" id="SMP79039.1"/>
    </source>
</evidence>
<dbReference type="EMBL" id="FXUL01000030">
    <property type="protein sequence ID" value="SMP79039.1"/>
    <property type="molecule type" value="Genomic_DNA"/>
</dbReference>
<dbReference type="Pfam" id="PF00441">
    <property type="entry name" value="Acyl-CoA_dh_1"/>
    <property type="match status" value="1"/>
</dbReference>
<dbReference type="SUPFAM" id="SSF47203">
    <property type="entry name" value="Acyl-CoA dehydrogenase C-terminal domain-like"/>
    <property type="match status" value="1"/>
</dbReference>